<reference evidence="1" key="1">
    <citation type="submission" date="2018-06" db="EMBL/GenBank/DDBJ databases">
        <authorList>
            <person name="Zhirakovskaya E."/>
        </authorList>
    </citation>
    <scope>NUCLEOTIDE SEQUENCE</scope>
</reference>
<dbReference type="Gene3D" id="3.40.50.300">
    <property type="entry name" value="P-loop containing nucleotide triphosphate hydrolases"/>
    <property type="match status" value="1"/>
</dbReference>
<accession>A0A3B1CM41</accession>
<organism evidence="1">
    <name type="scientific">hydrothermal vent metagenome</name>
    <dbReference type="NCBI Taxonomy" id="652676"/>
    <lineage>
        <taxon>unclassified sequences</taxon>
        <taxon>metagenomes</taxon>
        <taxon>ecological metagenomes</taxon>
    </lineage>
</organism>
<protein>
    <submittedName>
        <fullName evidence="1">Cob(I)alamin adenosyltransferase</fullName>
        <ecNumber evidence="1">2.5.1.17</ecNumber>
    </submittedName>
</protein>
<dbReference type="SUPFAM" id="SSF52540">
    <property type="entry name" value="P-loop containing nucleoside triphosphate hydrolases"/>
    <property type="match status" value="1"/>
</dbReference>
<evidence type="ECO:0000313" key="1">
    <source>
        <dbReference type="EMBL" id="VAX19935.1"/>
    </source>
</evidence>
<dbReference type="EMBL" id="UOGC01000100">
    <property type="protein sequence ID" value="VAX19935.1"/>
    <property type="molecule type" value="Genomic_DNA"/>
</dbReference>
<dbReference type="PIRSF" id="PIRSF015617">
    <property type="entry name" value="Adensltrnsf_CobA"/>
    <property type="match status" value="1"/>
</dbReference>
<gene>
    <name evidence="1" type="ORF">MNBD_NITROSPINAE01-634</name>
</gene>
<proteinExistence type="predicted"/>
<dbReference type="GO" id="GO:0009236">
    <property type="term" value="P:cobalamin biosynthetic process"/>
    <property type="evidence" value="ECO:0007669"/>
    <property type="project" value="InterPro"/>
</dbReference>
<keyword evidence="1" id="KW-0808">Transferase</keyword>
<dbReference type="NCBIfam" id="TIGR00708">
    <property type="entry name" value="cobA"/>
    <property type="match status" value="1"/>
</dbReference>
<dbReference type="GO" id="GO:0008817">
    <property type="term" value="F:corrinoid adenosyltransferase activity"/>
    <property type="evidence" value="ECO:0007669"/>
    <property type="project" value="UniProtKB-EC"/>
</dbReference>
<dbReference type="InterPro" id="IPR003724">
    <property type="entry name" value="CblAdoTrfase_CobA"/>
</dbReference>
<dbReference type="NCBIfam" id="NF004637">
    <property type="entry name" value="PRK05986.1"/>
    <property type="match status" value="1"/>
</dbReference>
<dbReference type="PANTHER" id="PTHR46638">
    <property type="entry name" value="CORRINOID ADENOSYLTRANSFERASE"/>
    <property type="match status" value="1"/>
</dbReference>
<dbReference type="InterPro" id="IPR027417">
    <property type="entry name" value="P-loop_NTPase"/>
</dbReference>
<dbReference type="Pfam" id="PF02572">
    <property type="entry name" value="CobA_CobO_BtuR"/>
    <property type="match status" value="1"/>
</dbReference>
<sequence length="182" mass="19940">MVQPDGSIVRELGKIHVYTGDSKGKTTASLGLALRAVGRGLNVYIGQFMKKRHCGEHEAIEKYLSGQIKIEQFGTGSFVFGKPRQKDYDVARDGFEKTVAALHSGEYQMVIMDEINVAVSAGVVNVEDLLTLIAEKPENVELVLTGRSAHAKVVEVADLVTEMKVIKHYYDSGVSSRKGIEE</sequence>
<dbReference type="CDD" id="cd00561">
    <property type="entry name" value="CobA_ACA"/>
    <property type="match status" value="1"/>
</dbReference>
<dbReference type="GO" id="GO:0005524">
    <property type="term" value="F:ATP binding"/>
    <property type="evidence" value="ECO:0007669"/>
    <property type="project" value="InterPro"/>
</dbReference>
<dbReference type="PANTHER" id="PTHR46638:SF1">
    <property type="entry name" value="CORRINOID ADENOSYLTRANSFERASE"/>
    <property type="match status" value="1"/>
</dbReference>
<name>A0A3B1CM41_9ZZZZ</name>
<dbReference type="EC" id="2.5.1.17" evidence="1"/>
<dbReference type="AlphaFoldDB" id="A0A3B1CM41"/>